<evidence type="ECO:0000259" key="1">
    <source>
        <dbReference type="PROSITE" id="PS51186"/>
    </source>
</evidence>
<dbReference type="Proteomes" id="UP000318380">
    <property type="component" value="Unassembled WGS sequence"/>
</dbReference>
<sequence length="176" mass="19324">MTVRTFAAVETAREDLVDVYADVRAELLHLPNYAVTAFGERLDRHGAEPGFVAVVAYANGFPVGYAYANTIEHGDRYWERTTPAPADKYTERPAVALKEIGVRAAWRKTGTARRIHDTLLGTRSEPFVTLMVNSAAGDGKVHSLYRSWGYEDIGQSQPSPASPLLTVMIRAVGSNK</sequence>
<keyword evidence="3" id="KW-1185">Reference proteome</keyword>
<feature type="domain" description="N-acetyltransferase" evidence="1">
    <location>
        <begin position="1"/>
        <end position="173"/>
    </location>
</feature>
<dbReference type="GO" id="GO:0016747">
    <property type="term" value="F:acyltransferase activity, transferring groups other than amino-acyl groups"/>
    <property type="evidence" value="ECO:0007669"/>
    <property type="project" value="InterPro"/>
</dbReference>
<evidence type="ECO:0000313" key="3">
    <source>
        <dbReference type="Proteomes" id="UP000318380"/>
    </source>
</evidence>
<dbReference type="AlphaFoldDB" id="A0A561BSN2"/>
<protein>
    <recommendedName>
        <fullName evidence="1">N-acetyltransferase domain-containing protein</fullName>
    </recommendedName>
</protein>
<proteinExistence type="predicted"/>
<dbReference type="EMBL" id="VIVK01000001">
    <property type="protein sequence ID" value="TWD81866.1"/>
    <property type="molecule type" value="Genomic_DNA"/>
</dbReference>
<evidence type="ECO:0000313" key="2">
    <source>
        <dbReference type="EMBL" id="TWD81866.1"/>
    </source>
</evidence>
<dbReference type="PROSITE" id="PS51186">
    <property type="entry name" value="GNAT"/>
    <property type="match status" value="1"/>
</dbReference>
<dbReference type="Gene3D" id="3.40.630.30">
    <property type="match status" value="1"/>
</dbReference>
<dbReference type="SUPFAM" id="SSF55729">
    <property type="entry name" value="Acyl-CoA N-acyltransferases (Nat)"/>
    <property type="match status" value="1"/>
</dbReference>
<name>A0A561BSN2_9ACTN</name>
<dbReference type="InterPro" id="IPR000182">
    <property type="entry name" value="GNAT_dom"/>
</dbReference>
<dbReference type="InterPro" id="IPR016181">
    <property type="entry name" value="Acyl_CoA_acyltransferase"/>
</dbReference>
<organism evidence="2 3">
    <name type="scientific">Kribbella amoyensis</name>
    <dbReference type="NCBI Taxonomy" id="996641"/>
    <lineage>
        <taxon>Bacteria</taxon>
        <taxon>Bacillati</taxon>
        <taxon>Actinomycetota</taxon>
        <taxon>Actinomycetes</taxon>
        <taxon>Propionibacteriales</taxon>
        <taxon>Kribbellaceae</taxon>
        <taxon>Kribbella</taxon>
    </lineage>
</organism>
<dbReference type="RefSeq" id="WP_145807066.1">
    <property type="nucleotide sequence ID" value="NZ_VIVK01000001.1"/>
</dbReference>
<accession>A0A561BSN2</accession>
<reference evidence="2 3" key="1">
    <citation type="submission" date="2019-06" db="EMBL/GenBank/DDBJ databases">
        <title>Sequencing the genomes of 1000 actinobacteria strains.</title>
        <authorList>
            <person name="Klenk H.-P."/>
        </authorList>
    </citation>
    <scope>NUCLEOTIDE SEQUENCE [LARGE SCALE GENOMIC DNA]</scope>
    <source>
        <strain evidence="2 3">DSM 24683</strain>
    </source>
</reference>
<gene>
    <name evidence="2" type="ORF">FB561_2990</name>
</gene>
<dbReference type="OrthoDB" id="4536199at2"/>
<comment type="caution">
    <text evidence="2">The sequence shown here is derived from an EMBL/GenBank/DDBJ whole genome shotgun (WGS) entry which is preliminary data.</text>
</comment>